<dbReference type="PANTHER" id="PTHR46481:SF10">
    <property type="entry name" value="ZINC FINGER BED DOMAIN-CONTAINING PROTEIN 39"/>
    <property type="match status" value="1"/>
</dbReference>
<keyword evidence="6" id="KW-0805">Transcription regulation</keyword>
<dbReference type="GO" id="GO:0005634">
    <property type="term" value="C:nucleus"/>
    <property type="evidence" value="ECO:0007669"/>
    <property type="project" value="UniProtKB-SubCell"/>
</dbReference>
<evidence type="ECO:0000256" key="8">
    <source>
        <dbReference type="ARBA" id="ARBA00023163"/>
    </source>
</evidence>
<dbReference type="InterPro" id="IPR003656">
    <property type="entry name" value="Znf_BED"/>
</dbReference>
<dbReference type="InterPro" id="IPR052035">
    <property type="entry name" value="ZnF_BED_domain_contain"/>
</dbReference>
<dbReference type="Proteomes" id="UP001295469">
    <property type="component" value="Chromosome A02"/>
</dbReference>
<feature type="domain" description="BED-type" evidence="12">
    <location>
        <begin position="79"/>
        <end position="135"/>
    </location>
</feature>
<feature type="compositionally biased region" description="Polar residues" evidence="11">
    <location>
        <begin position="1"/>
        <end position="17"/>
    </location>
</feature>
<feature type="region of interest" description="Disordered" evidence="11">
    <location>
        <begin position="1"/>
        <end position="68"/>
    </location>
</feature>
<dbReference type="SUPFAM" id="SSF53098">
    <property type="entry name" value="Ribonuclease H-like"/>
    <property type="match status" value="1"/>
</dbReference>
<evidence type="ECO:0000256" key="1">
    <source>
        <dbReference type="ARBA" id="ARBA00004123"/>
    </source>
</evidence>
<evidence type="ECO:0000256" key="5">
    <source>
        <dbReference type="ARBA" id="ARBA00022833"/>
    </source>
</evidence>
<evidence type="ECO:0000256" key="6">
    <source>
        <dbReference type="ARBA" id="ARBA00023015"/>
    </source>
</evidence>
<evidence type="ECO:0000259" key="12">
    <source>
        <dbReference type="PROSITE" id="PS50808"/>
    </source>
</evidence>
<dbReference type="AlphaFoldDB" id="A0A816X0S0"/>
<keyword evidence="9" id="KW-0539">Nucleus</keyword>
<gene>
    <name evidence="13" type="ORF">DARMORV10_A02P20280.1</name>
</gene>
<feature type="compositionally biased region" description="Basic residues" evidence="11">
    <location>
        <begin position="18"/>
        <end position="27"/>
    </location>
</feature>
<evidence type="ECO:0000256" key="3">
    <source>
        <dbReference type="ARBA" id="ARBA00022723"/>
    </source>
</evidence>
<evidence type="ECO:0000256" key="10">
    <source>
        <dbReference type="PROSITE-ProRule" id="PRU00027"/>
    </source>
</evidence>
<dbReference type="GO" id="GO:0003677">
    <property type="term" value="F:DNA binding"/>
    <property type="evidence" value="ECO:0007669"/>
    <property type="project" value="UniProtKB-KW"/>
</dbReference>
<dbReference type="InterPro" id="IPR036236">
    <property type="entry name" value="Znf_C2H2_sf"/>
</dbReference>
<keyword evidence="8" id="KW-0804">Transcription</keyword>
<evidence type="ECO:0000256" key="7">
    <source>
        <dbReference type="ARBA" id="ARBA00023125"/>
    </source>
</evidence>
<evidence type="ECO:0000256" key="11">
    <source>
        <dbReference type="SAM" id="MobiDB-lite"/>
    </source>
</evidence>
<evidence type="ECO:0000256" key="4">
    <source>
        <dbReference type="ARBA" id="ARBA00022771"/>
    </source>
</evidence>
<evidence type="ECO:0000256" key="2">
    <source>
        <dbReference type="ARBA" id="ARBA00011738"/>
    </source>
</evidence>
<name>A0A816X0S0_BRANA</name>
<comment type="subunit">
    <text evidence="2">Homodimer.</text>
</comment>
<dbReference type="SUPFAM" id="SSF57667">
    <property type="entry name" value="beta-beta-alpha zinc fingers"/>
    <property type="match status" value="1"/>
</dbReference>
<protein>
    <submittedName>
        <fullName evidence="13">(rape) hypothetical protein</fullName>
    </submittedName>
</protein>
<keyword evidence="7" id="KW-0238">DNA-binding</keyword>
<organism evidence="13">
    <name type="scientific">Brassica napus</name>
    <name type="common">Rape</name>
    <dbReference type="NCBI Taxonomy" id="3708"/>
    <lineage>
        <taxon>Eukaryota</taxon>
        <taxon>Viridiplantae</taxon>
        <taxon>Streptophyta</taxon>
        <taxon>Embryophyta</taxon>
        <taxon>Tracheophyta</taxon>
        <taxon>Spermatophyta</taxon>
        <taxon>Magnoliopsida</taxon>
        <taxon>eudicotyledons</taxon>
        <taxon>Gunneridae</taxon>
        <taxon>Pentapetalae</taxon>
        <taxon>rosids</taxon>
        <taxon>malvids</taxon>
        <taxon>Brassicales</taxon>
        <taxon>Brassicaceae</taxon>
        <taxon>Brassiceae</taxon>
        <taxon>Brassica</taxon>
    </lineage>
</organism>
<dbReference type="Pfam" id="PF02892">
    <property type="entry name" value="zf-BED"/>
    <property type="match status" value="1"/>
</dbReference>
<keyword evidence="5" id="KW-0862">Zinc</keyword>
<proteinExistence type="predicted"/>
<dbReference type="Pfam" id="PF05699">
    <property type="entry name" value="Dimer_Tnp_hAT"/>
    <property type="match status" value="1"/>
</dbReference>
<evidence type="ECO:0000256" key="9">
    <source>
        <dbReference type="ARBA" id="ARBA00023242"/>
    </source>
</evidence>
<reference evidence="13" key="1">
    <citation type="submission" date="2021-01" db="EMBL/GenBank/DDBJ databases">
        <authorList>
            <consortium name="Genoscope - CEA"/>
            <person name="William W."/>
        </authorList>
    </citation>
    <scope>NUCLEOTIDE SEQUENCE</scope>
</reference>
<dbReference type="Pfam" id="PF14372">
    <property type="entry name" value="hAT-like_RNase-H"/>
    <property type="match status" value="1"/>
</dbReference>
<evidence type="ECO:0000313" key="13">
    <source>
        <dbReference type="EMBL" id="CAF2140259.1"/>
    </source>
</evidence>
<dbReference type="GO" id="GO:0008270">
    <property type="term" value="F:zinc ion binding"/>
    <property type="evidence" value="ECO:0007669"/>
    <property type="project" value="UniProtKB-KW"/>
</dbReference>
<dbReference type="GO" id="GO:0009791">
    <property type="term" value="P:post-embryonic development"/>
    <property type="evidence" value="ECO:0007669"/>
    <property type="project" value="UniProtKB-ARBA"/>
</dbReference>
<dbReference type="EMBL" id="HG994356">
    <property type="protein sequence ID" value="CAF2140259.1"/>
    <property type="molecule type" value="Genomic_DNA"/>
</dbReference>
<sequence>MLQSTLDGGIGSSSSPKASKRKTKTKSIHFTIRGGRKSSRPTQGNGKNKKKIQEEQLDLEGEFEEDEMEDEMENEKEGRQWSDVWPHFTKIRKSNGEEKAKCNYCKNDYAWSSHGHGTSGLRRHRDRCKLFPRNLRTKKLDAEAKLVSGKYDHVVFKQLVTKTIIQHDLPYSYVEYEQVRETWKHLNLDVKFICRNTAKAEVYRFYENERDTLKRELASLPGRVSFTSDLWSSLKREGYMCLTAHYIDRNWRLNSKILTFCALPPPHTGMHVALKLLESVEEWGLEKKMFSLTLDNATSNDSMQDIVKTQVLLSNDLLCGGEFFHVRCAAHILNLIVQDGLKVIKDSLHKVRESVKYVTASETREMTFAKCVDAAGIKENADLIMDVQTRWNSTFYMLERAFPYREAFVKLEIYDRRNHKFLPTATEWSRTAKICVFLEPFAKITSLMSGSKYPTSNLYFFQVWKIHNWLQINEESDDEIIREMVIPMIEKFDKYWEEVSDLFAMTAVFDPRLKLPVVEYCLGRLDMSTRDAKMKNLRLKLETLFQSYDKKSKSTSPSAEPREMDQQNVHGGPKGTFENYGDFFAFRKSSVAASGKTALQAYLDEPALDMDSFESLDILDWWKDNTHRFGDLPAMACDLLSIPITTVASESSFSIGSRVLNKYRSRLLPKNVQALICSRNWLKGFEAYEHEDEMDGEEEIVEVEEEET</sequence>
<dbReference type="InterPro" id="IPR008906">
    <property type="entry name" value="HATC_C_dom"/>
</dbReference>
<comment type="subcellular location">
    <subcellularLocation>
        <location evidence="1">Nucleus</location>
    </subcellularLocation>
</comment>
<feature type="region of interest" description="Disordered" evidence="11">
    <location>
        <begin position="550"/>
        <end position="574"/>
    </location>
</feature>
<dbReference type="SMART" id="SM00614">
    <property type="entry name" value="ZnF_BED"/>
    <property type="match status" value="1"/>
</dbReference>
<dbReference type="PANTHER" id="PTHR46481">
    <property type="entry name" value="ZINC FINGER BED DOMAIN-CONTAINING PROTEIN 4"/>
    <property type="match status" value="1"/>
</dbReference>
<dbReference type="PROSITE" id="PS50808">
    <property type="entry name" value="ZF_BED"/>
    <property type="match status" value="1"/>
</dbReference>
<keyword evidence="3" id="KW-0479">Metal-binding</keyword>
<feature type="compositionally biased region" description="Acidic residues" evidence="11">
    <location>
        <begin position="55"/>
        <end position="68"/>
    </location>
</feature>
<dbReference type="InterPro" id="IPR012337">
    <property type="entry name" value="RNaseH-like_sf"/>
</dbReference>
<dbReference type="InterPro" id="IPR025525">
    <property type="entry name" value="hAT-like_transposase_RNase-H"/>
</dbReference>
<keyword evidence="4 10" id="KW-0863">Zinc-finger</keyword>
<accession>A0A816X0S0</accession>
<dbReference type="GO" id="GO:0046983">
    <property type="term" value="F:protein dimerization activity"/>
    <property type="evidence" value="ECO:0007669"/>
    <property type="project" value="InterPro"/>
</dbReference>